<dbReference type="EMBL" id="FNMV01000024">
    <property type="protein sequence ID" value="SDY04115.1"/>
    <property type="molecule type" value="Genomic_DNA"/>
</dbReference>
<dbReference type="AlphaFoldDB" id="A0A1H3GMA3"/>
<dbReference type="Gene3D" id="1.20.1600.10">
    <property type="entry name" value="Outer membrane efflux proteins (OEP)"/>
    <property type="match status" value="1"/>
</dbReference>
<keyword evidence="1" id="KW-0175">Coiled coil</keyword>
<proteinExistence type="predicted"/>
<dbReference type="RefSeq" id="WP_091435266.1">
    <property type="nucleotide sequence ID" value="NZ_FNMV01000024.1"/>
</dbReference>
<accession>A0A1H3GMA3</accession>
<dbReference type="OrthoDB" id="9833510at2"/>
<evidence type="ECO:0000313" key="2">
    <source>
        <dbReference type="EMBL" id="SDY04115.1"/>
    </source>
</evidence>
<evidence type="ECO:0000256" key="1">
    <source>
        <dbReference type="SAM" id="Coils"/>
    </source>
</evidence>
<dbReference type="Proteomes" id="UP000198569">
    <property type="component" value="Unassembled WGS sequence"/>
</dbReference>
<sequence length="207" mass="24812">MKPLKIILFNLVLFQYSTFCFGQNKNSFLSEIEKNKTRKIDSLVSFNTDKNKLQYLALLPSVNYNFLDNNFNVGISISNLSNFYQNKQRNKIELEKLRFQLIEKKENDLLKLEEEYELIKDTYDILKLEIENTTLTTEIFNLKKKQYENNKITLEDWLNVQKNYQDRNLVVFTKRKSLISKMKHYEGKIKNNCFKKEIDYLSINSNQ</sequence>
<dbReference type="SUPFAM" id="SSF56954">
    <property type="entry name" value="Outer membrane efflux proteins (OEP)"/>
    <property type="match status" value="1"/>
</dbReference>
<evidence type="ECO:0008006" key="4">
    <source>
        <dbReference type="Google" id="ProtNLM"/>
    </source>
</evidence>
<reference evidence="3" key="1">
    <citation type="submission" date="2016-10" db="EMBL/GenBank/DDBJ databases">
        <authorList>
            <person name="Varghese N."/>
            <person name="Submissions S."/>
        </authorList>
    </citation>
    <scope>NUCLEOTIDE SEQUENCE [LARGE SCALE GENOMIC DNA]</scope>
    <source>
        <strain evidence="3">DSM 15718</strain>
    </source>
</reference>
<feature type="coiled-coil region" evidence="1">
    <location>
        <begin position="102"/>
        <end position="129"/>
    </location>
</feature>
<name>A0A1H3GMA3_9FLAO</name>
<evidence type="ECO:0000313" key="3">
    <source>
        <dbReference type="Proteomes" id="UP000198569"/>
    </source>
</evidence>
<dbReference type="STRING" id="229203.SAMN05444338_12411"/>
<keyword evidence="3" id="KW-1185">Reference proteome</keyword>
<organism evidence="2 3">
    <name type="scientific">Flavobacterium degerlachei</name>
    <dbReference type="NCBI Taxonomy" id="229203"/>
    <lineage>
        <taxon>Bacteria</taxon>
        <taxon>Pseudomonadati</taxon>
        <taxon>Bacteroidota</taxon>
        <taxon>Flavobacteriia</taxon>
        <taxon>Flavobacteriales</taxon>
        <taxon>Flavobacteriaceae</taxon>
        <taxon>Flavobacterium</taxon>
    </lineage>
</organism>
<gene>
    <name evidence="2" type="ORF">SAMN05444338_12411</name>
</gene>
<protein>
    <recommendedName>
        <fullName evidence="4">Outer membrane efflux protein</fullName>
    </recommendedName>
</protein>